<evidence type="ECO:0000313" key="2">
    <source>
        <dbReference type="EMBL" id="GAH43817.1"/>
    </source>
</evidence>
<dbReference type="PROSITE" id="PS51208">
    <property type="entry name" value="AUTOTRANSPORTER"/>
    <property type="match status" value="1"/>
</dbReference>
<organism evidence="2">
    <name type="scientific">marine sediment metagenome</name>
    <dbReference type="NCBI Taxonomy" id="412755"/>
    <lineage>
        <taxon>unclassified sequences</taxon>
        <taxon>metagenomes</taxon>
        <taxon>ecological metagenomes</taxon>
    </lineage>
</organism>
<dbReference type="EMBL" id="BARU01005978">
    <property type="protein sequence ID" value="GAH43817.1"/>
    <property type="molecule type" value="Genomic_DNA"/>
</dbReference>
<dbReference type="Pfam" id="PF03797">
    <property type="entry name" value="Autotransporter"/>
    <property type="match status" value="1"/>
</dbReference>
<dbReference type="InterPro" id="IPR036709">
    <property type="entry name" value="Autotransporte_beta_dom_sf"/>
</dbReference>
<evidence type="ECO:0000259" key="1">
    <source>
        <dbReference type="PROSITE" id="PS51208"/>
    </source>
</evidence>
<accession>X1FFQ9</accession>
<dbReference type="AlphaFoldDB" id="X1FFQ9"/>
<gene>
    <name evidence="2" type="ORF">S03H2_11737</name>
</gene>
<sequence length="200" mass="20907">GAAYVTAAVATGWQDITMDRTVAAGGVDRLRSAFNALAYSGRLESGYRLTLPWTGGIGLTPYAAVQATAFDMPGYGESATAGAGTFALAYARRTAADTRSEFGLRTDKSFAAEGGVLTLRGRLAWAHDFNPDRAMGATFQTLPGASFVVNGAAQASDAVLSTVSAEMKWASGWSVAGTFEGEFSEVTRSYAGKGVVRYAW</sequence>
<feature type="non-terminal residue" evidence="2">
    <location>
        <position position="1"/>
    </location>
</feature>
<comment type="caution">
    <text evidence="2">The sequence shown here is derived from an EMBL/GenBank/DDBJ whole genome shotgun (WGS) entry which is preliminary data.</text>
</comment>
<protein>
    <recommendedName>
        <fullName evidence="1">Autotransporter domain-containing protein</fullName>
    </recommendedName>
</protein>
<feature type="domain" description="Autotransporter" evidence="1">
    <location>
        <begin position="1"/>
        <end position="200"/>
    </location>
</feature>
<dbReference type="SUPFAM" id="SSF103515">
    <property type="entry name" value="Autotransporter"/>
    <property type="match status" value="1"/>
</dbReference>
<reference evidence="2" key="1">
    <citation type="journal article" date="2014" name="Front. Microbiol.">
        <title>High frequency of phylogenetically diverse reductive dehalogenase-homologous genes in deep subseafloor sedimentary metagenomes.</title>
        <authorList>
            <person name="Kawai M."/>
            <person name="Futagami T."/>
            <person name="Toyoda A."/>
            <person name="Takaki Y."/>
            <person name="Nishi S."/>
            <person name="Hori S."/>
            <person name="Arai W."/>
            <person name="Tsubouchi T."/>
            <person name="Morono Y."/>
            <person name="Uchiyama I."/>
            <person name="Ito T."/>
            <person name="Fujiyama A."/>
            <person name="Inagaki F."/>
            <person name="Takami H."/>
        </authorList>
    </citation>
    <scope>NUCLEOTIDE SEQUENCE</scope>
    <source>
        <strain evidence="2">Expedition CK06-06</strain>
    </source>
</reference>
<name>X1FFQ9_9ZZZZ</name>
<dbReference type="InterPro" id="IPR005546">
    <property type="entry name" value="Autotransporte_beta"/>
</dbReference>
<proteinExistence type="predicted"/>
<dbReference type="Gene3D" id="2.40.128.130">
    <property type="entry name" value="Autotransporter beta-domain"/>
    <property type="match status" value="1"/>
</dbReference>